<comment type="caution">
    <text evidence="2">The sequence shown here is derived from an EMBL/GenBank/DDBJ whole genome shotgun (WGS) entry which is preliminary data.</text>
</comment>
<keyword evidence="2" id="KW-0489">Methyltransferase</keyword>
<organism evidence="2 3">
    <name type="scientific">Halalkalicoccus tibetensis</name>
    <dbReference type="NCBI Taxonomy" id="175632"/>
    <lineage>
        <taxon>Archaea</taxon>
        <taxon>Methanobacteriati</taxon>
        <taxon>Methanobacteriota</taxon>
        <taxon>Stenosarchaea group</taxon>
        <taxon>Halobacteria</taxon>
        <taxon>Halobacteriales</taxon>
        <taxon>Halococcaceae</taxon>
        <taxon>Halalkalicoccus</taxon>
    </lineage>
</organism>
<dbReference type="AlphaFoldDB" id="A0ABD5V084"/>
<dbReference type="Gene3D" id="3.40.50.150">
    <property type="entry name" value="Vaccinia Virus protein VP39"/>
    <property type="match status" value="1"/>
</dbReference>
<dbReference type="RefSeq" id="WP_340603403.1">
    <property type="nucleotide sequence ID" value="NZ_JBBMXV010000002.1"/>
</dbReference>
<accession>A0ABD5V084</accession>
<keyword evidence="3" id="KW-1185">Reference proteome</keyword>
<name>A0ABD5V084_9EURY</name>
<protein>
    <submittedName>
        <fullName evidence="2">Class I SAM-dependent methyltransferase</fullName>
        <ecNumber evidence="2">2.1.1.-</ecNumber>
    </submittedName>
</protein>
<dbReference type="Pfam" id="PF08241">
    <property type="entry name" value="Methyltransf_11"/>
    <property type="match status" value="1"/>
</dbReference>
<dbReference type="InterPro" id="IPR013216">
    <property type="entry name" value="Methyltransf_11"/>
</dbReference>
<keyword evidence="2" id="KW-0808">Transferase</keyword>
<dbReference type="EMBL" id="JBHSXQ010000002">
    <property type="protein sequence ID" value="MFC6904888.1"/>
    <property type="molecule type" value="Genomic_DNA"/>
</dbReference>
<dbReference type="PANTHER" id="PTHR45036:SF1">
    <property type="entry name" value="METHYLTRANSFERASE LIKE 7A"/>
    <property type="match status" value="1"/>
</dbReference>
<sequence>MSDEHPVFAALYDPLTRIAEHRLRPHREWLVEDISGRVLDLGCGTGAMFPYLCRGGIDLHALDPDPHMLARAEERAAALDCPIELHEGYAETLPYPDDHFDGVVVSLVLCSVDSVEESVAEIARVLAPGGECRFLEHVRAEGWRAEFQERLTPCWRHLAGGCRLDRETPRAFVAEPRLGVERLQRVPVGVTPVSPILRGRAVRE</sequence>
<dbReference type="InterPro" id="IPR052356">
    <property type="entry name" value="Thiol_S-MT"/>
</dbReference>
<dbReference type="GO" id="GO:0008168">
    <property type="term" value="F:methyltransferase activity"/>
    <property type="evidence" value="ECO:0007669"/>
    <property type="project" value="UniProtKB-KW"/>
</dbReference>
<dbReference type="InterPro" id="IPR029063">
    <property type="entry name" value="SAM-dependent_MTases_sf"/>
</dbReference>
<reference evidence="2 3" key="1">
    <citation type="journal article" date="2019" name="Int. J. Syst. Evol. Microbiol.">
        <title>The Global Catalogue of Microorganisms (GCM) 10K type strain sequencing project: providing services to taxonomists for standard genome sequencing and annotation.</title>
        <authorList>
            <consortium name="The Broad Institute Genomics Platform"/>
            <consortium name="The Broad Institute Genome Sequencing Center for Infectious Disease"/>
            <person name="Wu L."/>
            <person name="Ma J."/>
        </authorList>
    </citation>
    <scope>NUCLEOTIDE SEQUENCE [LARGE SCALE GENOMIC DNA]</scope>
    <source>
        <strain evidence="2 3">CGMCC 1.3240</strain>
    </source>
</reference>
<feature type="domain" description="Methyltransferase type 11" evidence="1">
    <location>
        <begin position="39"/>
        <end position="132"/>
    </location>
</feature>
<dbReference type="CDD" id="cd02440">
    <property type="entry name" value="AdoMet_MTases"/>
    <property type="match status" value="1"/>
</dbReference>
<proteinExistence type="predicted"/>
<dbReference type="EC" id="2.1.1.-" evidence="2"/>
<dbReference type="SUPFAM" id="SSF53335">
    <property type="entry name" value="S-adenosyl-L-methionine-dependent methyltransferases"/>
    <property type="match status" value="1"/>
</dbReference>
<dbReference type="Proteomes" id="UP001596312">
    <property type="component" value="Unassembled WGS sequence"/>
</dbReference>
<dbReference type="PANTHER" id="PTHR45036">
    <property type="entry name" value="METHYLTRANSFERASE LIKE 7B"/>
    <property type="match status" value="1"/>
</dbReference>
<dbReference type="GO" id="GO:0032259">
    <property type="term" value="P:methylation"/>
    <property type="evidence" value="ECO:0007669"/>
    <property type="project" value="UniProtKB-KW"/>
</dbReference>
<gene>
    <name evidence="2" type="ORF">ACFQGH_06700</name>
</gene>
<evidence type="ECO:0000313" key="3">
    <source>
        <dbReference type="Proteomes" id="UP001596312"/>
    </source>
</evidence>
<evidence type="ECO:0000259" key="1">
    <source>
        <dbReference type="Pfam" id="PF08241"/>
    </source>
</evidence>
<evidence type="ECO:0000313" key="2">
    <source>
        <dbReference type="EMBL" id="MFC6904888.1"/>
    </source>
</evidence>